<organism evidence="2 3">
    <name type="scientific">Propionivibrio dicarboxylicus</name>
    <dbReference type="NCBI Taxonomy" id="83767"/>
    <lineage>
        <taxon>Bacteria</taxon>
        <taxon>Pseudomonadati</taxon>
        <taxon>Pseudomonadota</taxon>
        <taxon>Betaproteobacteria</taxon>
        <taxon>Rhodocyclales</taxon>
        <taxon>Rhodocyclaceae</taxon>
        <taxon>Propionivibrio</taxon>
    </lineage>
</organism>
<feature type="domain" description="Amidohydrolase-related" evidence="1">
    <location>
        <begin position="57"/>
        <end position="319"/>
    </location>
</feature>
<dbReference type="InterPro" id="IPR052358">
    <property type="entry name" value="Aro_Compnd_Degr_Hydrolases"/>
</dbReference>
<dbReference type="RefSeq" id="WP_091935502.1">
    <property type="nucleotide sequence ID" value="NZ_FNCY01000003.1"/>
</dbReference>
<keyword evidence="2" id="KW-0378">Hydrolase</keyword>
<accession>A0A1G7Z409</accession>
<evidence type="ECO:0000313" key="2">
    <source>
        <dbReference type="EMBL" id="SDH03458.1"/>
    </source>
</evidence>
<dbReference type="PANTHER" id="PTHR35563">
    <property type="entry name" value="BARREL METAL-DEPENDENT HYDROLASE, PUTATIVE (AFU_ORTHOLOGUE AFUA_1G16240)-RELATED"/>
    <property type="match status" value="1"/>
</dbReference>
<gene>
    <name evidence="2" type="ORF">SAMN05660652_01068</name>
</gene>
<dbReference type="Proteomes" id="UP000198607">
    <property type="component" value="Unassembled WGS sequence"/>
</dbReference>
<dbReference type="PANTHER" id="PTHR35563:SF2">
    <property type="entry name" value="BARREL METAL-DEPENDENT HYDROLASE, PUTATIVE (AFU_ORTHOLOGUE AFUA_1G16240)-RELATED"/>
    <property type="match status" value="1"/>
</dbReference>
<dbReference type="AlphaFoldDB" id="A0A1G7Z409"/>
<dbReference type="PROSITE" id="PS51318">
    <property type="entry name" value="TAT"/>
    <property type="match status" value="1"/>
</dbReference>
<sequence length="320" mass="34876">MTAFSINRREALQKLGILSIGAGAIASGAGTTSAQILPISWSTGVDRPRTKVPANACDCHHHIYDARYPFAPEATLRPGDALIADYRRLQERLGTSRNVIVQPSSYGVDNRLLVESLKQFGGNARGIAVVNTSVSDAQLRELHEAGVRGIRFNLAPPGTTTLDMVKPLAMRIAPMGWHVQVNAPANYLLEARDIWSSLPCPVVFDHLGRVPQPNALRHPTFAMVRELLQQGRAYVKLSGFYNETKVGGPSYSDSVEVAKAYAIEAPERVVWGSDWPHPTEHTKVIPDDAILLDALSLAVSSKSALHKVLVENPATLYQFS</sequence>
<dbReference type="STRING" id="83767.SAMN05660652_01068"/>
<dbReference type="Pfam" id="PF04909">
    <property type="entry name" value="Amidohydro_2"/>
    <property type="match status" value="1"/>
</dbReference>
<dbReference type="Gene3D" id="3.20.20.140">
    <property type="entry name" value="Metal-dependent hydrolases"/>
    <property type="match status" value="1"/>
</dbReference>
<keyword evidence="3" id="KW-1185">Reference proteome</keyword>
<name>A0A1G7Z409_9RHOO</name>
<dbReference type="EMBL" id="FNCY01000003">
    <property type="protein sequence ID" value="SDH03458.1"/>
    <property type="molecule type" value="Genomic_DNA"/>
</dbReference>
<dbReference type="InterPro" id="IPR006680">
    <property type="entry name" value="Amidohydro-rel"/>
</dbReference>
<dbReference type="OrthoDB" id="9787654at2"/>
<evidence type="ECO:0000313" key="3">
    <source>
        <dbReference type="Proteomes" id="UP000198607"/>
    </source>
</evidence>
<dbReference type="SUPFAM" id="SSF51556">
    <property type="entry name" value="Metallo-dependent hydrolases"/>
    <property type="match status" value="1"/>
</dbReference>
<dbReference type="InterPro" id="IPR006311">
    <property type="entry name" value="TAT_signal"/>
</dbReference>
<dbReference type="GO" id="GO:0016787">
    <property type="term" value="F:hydrolase activity"/>
    <property type="evidence" value="ECO:0007669"/>
    <property type="project" value="UniProtKB-KW"/>
</dbReference>
<reference evidence="2 3" key="1">
    <citation type="submission" date="2016-10" db="EMBL/GenBank/DDBJ databases">
        <authorList>
            <person name="de Groot N.N."/>
        </authorList>
    </citation>
    <scope>NUCLEOTIDE SEQUENCE [LARGE SCALE GENOMIC DNA]</scope>
    <source>
        <strain evidence="2 3">DSM 5885</strain>
    </source>
</reference>
<proteinExistence type="predicted"/>
<dbReference type="InterPro" id="IPR032466">
    <property type="entry name" value="Metal_Hydrolase"/>
</dbReference>
<evidence type="ECO:0000259" key="1">
    <source>
        <dbReference type="Pfam" id="PF04909"/>
    </source>
</evidence>
<protein>
    <submittedName>
        <fullName evidence="2">Predicted metal-dependent hydrolase, TIM-barrel fold</fullName>
    </submittedName>
</protein>